<keyword evidence="2" id="KW-0472">Membrane</keyword>
<feature type="compositionally biased region" description="Low complexity" evidence="1">
    <location>
        <begin position="26"/>
        <end position="38"/>
    </location>
</feature>
<feature type="transmembrane region" description="Helical" evidence="2">
    <location>
        <begin position="236"/>
        <end position="255"/>
    </location>
</feature>
<dbReference type="EMBL" id="SDPO01000003">
    <property type="protein sequence ID" value="RXZ47755.1"/>
    <property type="molecule type" value="Genomic_DNA"/>
</dbReference>
<feature type="compositionally biased region" description="Basic and acidic residues" evidence="1">
    <location>
        <begin position="74"/>
        <end position="83"/>
    </location>
</feature>
<sequence>MSSTTPGSDPERHEEETGPVDDAFVDEAAPAPAPAVDETGPVDEPARVEGDSSAASVDAVEPGTADSDLAATSRLDEAVERASAHPAPEETNGIDDLDASATPEPVAADAVRRETYVPSATMAAGTAAGAATLADEPEPVYVAPQPGPQTIYVQAPTPPKARGNRGFGMLVALIGTVAFGVLYGAIGYALYLNYGAPAGEAIGIADFLLEPMYWVPVVAFFIGFALLAAIVNRGPWWAYAVFGLLVGVLVYFAYIGGSLLGVEAWTLTLEQANDFIAERWLDPYAIVAAVIAREIPIWLGGWIAARGRAVTERNRLALEAYDRELAAGPQVQRY</sequence>
<reference evidence="3 4" key="1">
    <citation type="submission" date="2019-01" db="EMBL/GenBank/DDBJ databases">
        <authorList>
            <person name="Li J."/>
        </authorList>
    </citation>
    <scope>NUCLEOTIDE SEQUENCE [LARGE SCALE GENOMIC DNA]</scope>
    <source>
        <strain evidence="3 4">CCUG 35506</strain>
    </source>
</reference>
<dbReference type="Proteomes" id="UP000292935">
    <property type="component" value="Unassembled WGS sequence"/>
</dbReference>
<keyword evidence="2" id="KW-0812">Transmembrane</keyword>
<feature type="region of interest" description="Disordered" evidence="1">
    <location>
        <begin position="1"/>
        <end position="100"/>
    </location>
</feature>
<evidence type="ECO:0000256" key="1">
    <source>
        <dbReference type="SAM" id="MobiDB-lite"/>
    </source>
</evidence>
<evidence type="ECO:0000313" key="3">
    <source>
        <dbReference type="EMBL" id="RXZ47755.1"/>
    </source>
</evidence>
<dbReference type="AlphaFoldDB" id="A0A4Q2JIC1"/>
<feature type="transmembrane region" description="Helical" evidence="2">
    <location>
        <begin position="211"/>
        <end position="231"/>
    </location>
</feature>
<accession>A0A4Q2JIC1</accession>
<evidence type="ECO:0000313" key="4">
    <source>
        <dbReference type="Proteomes" id="UP000292935"/>
    </source>
</evidence>
<evidence type="ECO:0000256" key="2">
    <source>
        <dbReference type="SAM" id="Phobius"/>
    </source>
</evidence>
<organism evidence="3 4">
    <name type="scientific">Agromyces fucosus</name>
    <dbReference type="NCBI Taxonomy" id="41985"/>
    <lineage>
        <taxon>Bacteria</taxon>
        <taxon>Bacillati</taxon>
        <taxon>Actinomycetota</taxon>
        <taxon>Actinomycetes</taxon>
        <taxon>Micrococcales</taxon>
        <taxon>Microbacteriaceae</taxon>
        <taxon>Agromyces</taxon>
    </lineage>
</organism>
<feature type="transmembrane region" description="Helical" evidence="2">
    <location>
        <begin position="284"/>
        <end position="305"/>
    </location>
</feature>
<keyword evidence="4" id="KW-1185">Reference proteome</keyword>
<gene>
    <name evidence="3" type="ORF">ESP57_14590</name>
</gene>
<comment type="caution">
    <text evidence="3">The sequence shown here is derived from an EMBL/GenBank/DDBJ whole genome shotgun (WGS) entry which is preliminary data.</text>
</comment>
<feature type="transmembrane region" description="Helical" evidence="2">
    <location>
        <begin position="167"/>
        <end position="191"/>
    </location>
</feature>
<name>A0A4Q2JIC1_9MICO</name>
<dbReference type="OrthoDB" id="5109074at2"/>
<protein>
    <submittedName>
        <fullName evidence="3">Uncharacterized protein</fullName>
    </submittedName>
</protein>
<keyword evidence="2" id="KW-1133">Transmembrane helix</keyword>
<dbReference type="RefSeq" id="WP_129232092.1">
    <property type="nucleotide sequence ID" value="NZ_SDPO01000003.1"/>
</dbReference>
<proteinExistence type="predicted"/>